<dbReference type="SUPFAM" id="SSF57756">
    <property type="entry name" value="Retrovirus zinc finger-like domains"/>
    <property type="match status" value="1"/>
</dbReference>
<dbReference type="InterPro" id="IPR001878">
    <property type="entry name" value="Znf_CCHC"/>
</dbReference>
<feature type="region of interest" description="Disordered" evidence="2">
    <location>
        <begin position="24"/>
        <end position="49"/>
    </location>
</feature>
<proteinExistence type="predicted"/>
<dbReference type="SMART" id="SM00343">
    <property type="entry name" value="ZnF_C2HC"/>
    <property type="match status" value="2"/>
</dbReference>
<feature type="compositionally biased region" description="Polar residues" evidence="2">
    <location>
        <begin position="155"/>
        <end position="182"/>
    </location>
</feature>
<evidence type="ECO:0000259" key="3">
    <source>
        <dbReference type="PROSITE" id="PS50158"/>
    </source>
</evidence>
<dbReference type="Gene3D" id="4.10.60.10">
    <property type="entry name" value="Zinc finger, CCHC-type"/>
    <property type="match status" value="1"/>
</dbReference>
<keyword evidence="5" id="KW-1185">Reference proteome</keyword>
<dbReference type="InterPro" id="IPR036875">
    <property type="entry name" value="Znf_CCHC_sf"/>
</dbReference>
<dbReference type="EMBL" id="FJOG01000043">
    <property type="protein sequence ID" value="CZR67317.1"/>
    <property type="molecule type" value="Genomic_DNA"/>
</dbReference>
<feature type="compositionally biased region" description="Basic and acidic residues" evidence="2">
    <location>
        <begin position="292"/>
        <end position="310"/>
    </location>
</feature>
<dbReference type="AlphaFoldDB" id="A0A1L7XQW0"/>
<dbReference type="PROSITE" id="PS50158">
    <property type="entry name" value="ZF_CCHC"/>
    <property type="match status" value="1"/>
</dbReference>
<keyword evidence="1" id="KW-0863">Zinc-finger</keyword>
<accession>A0A1L7XQW0</accession>
<dbReference type="Proteomes" id="UP000184330">
    <property type="component" value="Unassembled WGS sequence"/>
</dbReference>
<sequence>MQPPTTMEELRRELEFDPDVASLDLPSSQEEEQHIKDLSMGTTLSRPSPAAVVKEDLKIGSAPSTLSPVATVYVAGPDPPSTRSPKLATTSHSPEVNEAEPSSTSARFMNGASEPVAREKEDLDTPLARFLNDRAEAVDPVPVESVASDPVGSEPVTTRSSPLPANTPTKPRSMYFSPTSPRMPSRFPTGRNDHSSTHVHRERSTSPSPAAKRRATITGRSGRQYPPVVSPRRRSRGGDIYRPASGSNSRSASPVRELFPLRVPRSREREPALSSRYETPIKIQSRSSTVSPEKKTDREKENSRTDDGKKKYPSLKSVAIPGMGEHDKLVCYNCAQKGHWFMDCKVACGRCGGDGHRTIDCDYLGKGKTPKVEDPDEQ</sequence>
<evidence type="ECO:0000313" key="5">
    <source>
        <dbReference type="Proteomes" id="UP000184330"/>
    </source>
</evidence>
<keyword evidence="1" id="KW-0862">Zinc</keyword>
<name>A0A1L7XQW0_9HELO</name>
<dbReference type="GO" id="GO:0003676">
    <property type="term" value="F:nucleic acid binding"/>
    <property type="evidence" value="ECO:0007669"/>
    <property type="project" value="InterPro"/>
</dbReference>
<feature type="compositionally biased region" description="Polar residues" evidence="2">
    <location>
        <begin position="282"/>
        <end position="291"/>
    </location>
</feature>
<gene>
    <name evidence="4" type="ORF">PAC_17216</name>
</gene>
<dbReference type="OrthoDB" id="3531436at2759"/>
<evidence type="ECO:0000313" key="4">
    <source>
        <dbReference type="EMBL" id="CZR67317.1"/>
    </source>
</evidence>
<keyword evidence="1" id="KW-0479">Metal-binding</keyword>
<organism evidence="4 5">
    <name type="scientific">Phialocephala subalpina</name>
    <dbReference type="NCBI Taxonomy" id="576137"/>
    <lineage>
        <taxon>Eukaryota</taxon>
        <taxon>Fungi</taxon>
        <taxon>Dikarya</taxon>
        <taxon>Ascomycota</taxon>
        <taxon>Pezizomycotina</taxon>
        <taxon>Leotiomycetes</taxon>
        <taxon>Helotiales</taxon>
        <taxon>Mollisiaceae</taxon>
        <taxon>Phialocephala</taxon>
        <taxon>Phialocephala fortinii species complex</taxon>
    </lineage>
</organism>
<evidence type="ECO:0000256" key="2">
    <source>
        <dbReference type="SAM" id="MobiDB-lite"/>
    </source>
</evidence>
<dbReference type="GO" id="GO:0008270">
    <property type="term" value="F:zinc ion binding"/>
    <property type="evidence" value="ECO:0007669"/>
    <property type="project" value="UniProtKB-KW"/>
</dbReference>
<feature type="domain" description="CCHC-type" evidence="3">
    <location>
        <begin position="331"/>
        <end position="345"/>
    </location>
</feature>
<reference evidence="4 5" key="1">
    <citation type="submission" date="2016-03" db="EMBL/GenBank/DDBJ databases">
        <authorList>
            <person name="Ploux O."/>
        </authorList>
    </citation>
    <scope>NUCLEOTIDE SEQUENCE [LARGE SCALE GENOMIC DNA]</scope>
    <source>
        <strain evidence="4 5">UAMH 11012</strain>
    </source>
</reference>
<feature type="compositionally biased region" description="Polar residues" evidence="2">
    <location>
        <begin position="83"/>
        <end position="107"/>
    </location>
</feature>
<feature type="region of interest" description="Disordered" evidence="2">
    <location>
        <begin position="71"/>
        <end position="315"/>
    </location>
</feature>
<evidence type="ECO:0000256" key="1">
    <source>
        <dbReference type="PROSITE-ProRule" id="PRU00047"/>
    </source>
</evidence>
<protein>
    <recommendedName>
        <fullName evidence="3">CCHC-type domain-containing protein</fullName>
    </recommendedName>
</protein>